<gene>
    <name evidence="1" type="ORF">AVEN_189577_1</name>
</gene>
<protein>
    <submittedName>
        <fullName evidence="1">Uncharacterized protein</fullName>
    </submittedName>
</protein>
<comment type="caution">
    <text evidence="1">The sequence shown here is derived from an EMBL/GenBank/DDBJ whole genome shotgun (WGS) entry which is preliminary data.</text>
</comment>
<reference evidence="1 2" key="1">
    <citation type="journal article" date="2019" name="Sci. Rep.">
        <title>Orb-weaving spider Araneus ventricosus genome elucidates the spidroin gene catalogue.</title>
        <authorList>
            <person name="Kono N."/>
            <person name="Nakamura H."/>
            <person name="Ohtoshi R."/>
            <person name="Moran D.A.P."/>
            <person name="Shinohara A."/>
            <person name="Yoshida Y."/>
            <person name="Fujiwara M."/>
            <person name="Mori M."/>
            <person name="Tomita M."/>
            <person name="Arakawa K."/>
        </authorList>
    </citation>
    <scope>NUCLEOTIDE SEQUENCE [LARGE SCALE GENOMIC DNA]</scope>
</reference>
<dbReference type="EMBL" id="BGPR01009605">
    <property type="protein sequence ID" value="GBN41097.1"/>
    <property type="molecule type" value="Genomic_DNA"/>
</dbReference>
<dbReference type="AlphaFoldDB" id="A0A4Y2NSV5"/>
<name>A0A4Y2NSV5_ARAVE</name>
<evidence type="ECO:0000313" key="1">
    <source>
        <dbReference type="EMBL" id="GBN41097.1"/>
    </source>
</evidence>
<evidence type="ECO:0000313" key="2">
    <source>
        <dbReference type="Proteomes" id="UP000499080"/>
    </source>
</evidence>
<organism evidence="1 2">
    <name type="scientific">Araneus ventricosus</name>
    <name type="common">Orbweaver spider</name>
    <name type="synonym">Epeira ventricosa</name>
    <dbReference type="NCBI Taxonomy" id="182803"/>
    <lineage>
        <taxon>Eukaryota</taxon>
        <taxon>Metazoa</taxon>
        <taxon>Ecdysozoa</taxon>
        <taxon>Arthropoda</taxon>
        <taxon>Chelicerata</taxon>
        <taxon>Arachnida</taxon>
        <taxon>Araneae</taxon>
        <taxon>Araneomorphae</taxon>
        <taxon>Entelegynae</taxon>
        <taxon>Araneoidea</taxon>
        <taxon>Araneidae</taxon>
        <taxon>Araneus</taxon>
    </lineage>
</organism>
<proteinExistence type="predicted"/>
<keyword evidence="2" id="KW-1185">Reference proteome</keyword>
<sequence length="103" mass="11710">MKPHTKDFYGFKFKDLGGQSVANGSQRVTDAKSGPKLLLIVRNVRSLWKTWIKSAAGDPSPADGTALSRPVIHHYPVTLYFKYLTFKIEMIYSNRFAVCHYKT</sequence>
<accession>A0A4Y2NSV5</accession>
<dbReference type="Proteomes" id="UP000499080">
    <property type="component" value="Unassembled WGS sequence"/>
</dbReference>